<feature type="region of interest" description="Disordered" evidence="1">
    <location>
        <begin position="1"/>
        <end position="36"/>
    </location>
</feature>
<proteinExistence type="predicted"/>
<dbReference type="KEGG" id="mbe:MBM_07637"/>
<name>K1WPU5_MARBU</name>
<accession>K1WPU5</accession>
<dbReference type="Proteomes" id="UP000006753">
    <property type="component" value="Unassembled WGS sequence"/>
</dbReference>
<dbReference type="OrthoDB" id="10499130at2759"/>
<feature type="compositionally biased region" description="Basic residues" evidence="1">
    <location>
        <begin position="1"/>
        <end position="11"/>
    </location>
</feature>
<evidence type="ECO:0000256" key="1">
    <source>
        <dbReference type="SAM" id="MobiDB-lite"/>
    </source>
</evidence>
<sequence length="155" mass="17821">MTKASPRRKQKIGLPKIAPGAQMHGVSKKSRMLPPGPYKTGYTASIHIPTAAVHPRRRDPTHARESRTEGLRWLGQSQLRREPLRQQHRFRFAPPLRIYFDWESDRVCWMSTLKSRLNVDGATMKFQEHCISLQRICAAWQSTAFIVVSSIISFP</sequence>
<protein>
    <submittedName>
        <fullName evidence="2">Uncharacterized protein</fullName>
    </submittedName>
</protein>
<dbReference type="InParanoid" id="K1WPU5"/>
<organism evidence="2 3">
    <name type="scientific">Marssonina brunnea f. sp. multigermtubi (strain MB_m1)</name>
    <name type="common">Marssonina leaf spot fungus</name>
    <dbReference type="NCBI Taxonomy" id="1072389"/>
    <lineage>
        <taxon>Eukaryota</taxon>
        <taxon>Fungi</taxon>
        <taxon>Dikarya</taxon>
        <taxon>Ascomycota</taxon>
        <taxon>Pezizomycotina</taxon>
        <taxon>Leotiomycetes</taxon>
        <taxon>Helotiales</taxon>
        <taxon>Drepanopezizaceae</taxon>
        <taxon>Drepanopeziza</taxon>
    </lineage>
</organism>
<keyword evidence="3" id="KW-1185">Reference proteome</keyword>
<evidence type="ECO:0000313" key="2">
    <source>
        <dbReference type="EMBL" id="EKD14407.1"/>
    </source>
</evidence>
<reference evidence="2 3" key="1">
    <citation type="journal article" date="2012" name="BMC Genomics">
        <title>Sequencing the genome of Marssonina brunnea reveals fungus-poplar co-evolution.</title>
        <authorList>
            <person name="Zhu S."/>
            <person name="Cao Y.-Z."/>
            <person name="Jiang C."/>
            <person name="Tan B.-Y."/>
            <person name="Wang Z."/>
            <person name="Feng S."/>
            <person name="Zhang L."/>
            <person name="Su X.-H."/>
            <person name="Brejova B."/>
            <person name="Vinar T."/>
            <person name="Xu M."/>
            <person name="Wang M.-X."/>
            <person name="Zhang S.-G."/>
            <person name="Huang M.-R."/>
            <person name="Wu R."/>
            <person name="Zhou Y."/>
        </authorList>
    </citation>
    <scope>NUCLEOTIDE SEQUENCE [LARGE SCALE GENOMIC DNA]</scope>
    <source>
        <strain evidence="2 3">MB_m1</strain>
    </source>
</reference>
<dbReference type="HOGENOM" id="CLU_1695874_0_0_1"/>
<dbReference type="AlphaFoldDB" id="K1WPU5"/>
<evidence type="ECO:0000313" key="3">
    <source>
        <dbReference type="Proteomes" id="UP000006753"/>
    </source>
</evidence>
<dbReference type="EMBL" id="JH921446">
    <property type="protein sequence ID" value="EKD14407.1"/>
    <property type="molecule type" value="Genomic_DNA"/>
</dbReference>
<gene>
    <name evidence="2" type="ORF">MBM_07637</name>
</gene>